<dbReference type="AlphaFoldDB" id="A0A8J3FV66"/>
<dbReference type="Pfam" id="PF02754">
    <property type="entry name" value="CCG"/>
    <property type="match status" value="1"/>
</dbReference>
<dbReference type="InterPro" id="IPR016169">
    <property type="entry name" value="FAD-bd_PCMH_sub2"/>
</dbReference>
<keyword evidence="2" id="KW-0285">Flavoprotein</keyword>
<dbReference type="Pfam" id="PF13183">
    <property type="entry name" value="Fer4_8"/>
    <property type="match status" value="1"/>
</dbReference>
<evidence type="ECO:0000256" key="1">
    <source>
        <dbReference type="ARBA" id="ARBA00001974"/>
    </source>
</evidence>
<dbReference type="PANTHER" id="PTHR11748:SF119">
    <property type="entry name" value="D-2-HYDROXYGLUTARATE DEHYDROGENASE"/>
    <property type="match status" value="1"/>
</dbReference>
<dbReference type="InterPro" id="IPR006094">
    <property type="entry name" value="Oxid_FAD_bind_N"/>
</dbReference>
<keyword evidence="3" id="KW-0274">FAD</keyword>
<dbReference type="SUPFAM" id="SSF55103">
    <property type="entry name" value="FAD-linked oxidases, C-terminal domain"/>
    <property type="match status" value="1"/>
</dbReference>
<protein>
    <submittedName>
        <fullName evidence="6">Lactate dehydrogenase</fullName>
    </submittedName>
</protein>
<dbReference type="GO" id="GO:0004458">
    <property type="term" value="F:D-lactate dehydrogenase (cytochrome) activity"/>
    <property type="evidence" value="ECO:0007669"/>
    <property type="project" value="TreeGrafter"/>
</dbReference>
<dbReference type="Proteomes" id="UP000637578">
    <property type="component" value="Unassembled WGS sequence"/>
</dbReference>
<dbReference type="GO" id="GO:0071949">
    <property type="term" value="F:FAD binding"/>
    <property type="evidence" value="ECO:0007669"/>
    <property type="project" value="InterPro"/>
</dbReference>
<dbReference type="GO" id="GO:1903457">
    <property type="term" value="P:lactate catabolic process"/>
    <property type="evidence" value="ECO:0007669"/>
    <property type="project" value="TreeGrafter"/>
</dbReference>
<keyword evidence="7" id="KW-1185">Reference proteome</keyword>
<reference evidence="6" key="2">
    <citation type="submission" date="2020-09" db="EMBL/GenBank/DDBJ databases">
        <authorList>
            <person name="Sun Q."/>
            <person name="Zhou Y."/>
        </authorList>
    </citation>
    <scope>NUCLEOTIDE SEQUENCE</scope>
    <source>
        <strain evidence="6">CGMCC 4.5737</strain>
    </source>
</reference>
<dbReference type="Gene3D" id="3.30.70.2740">
    <property type="match status" value="1"/>
</dbReference>
<dbReference type="InterPro" id="IPR016166">
    <property type="entry name" value="FAD-bd_PCMH"/>
</dbReference>
<accession>A0A8J3FV66</accession>
<dbReference type="SUPFAM" id="SSF56176">
    <property type="entry name" value="FAD-binding/transporter-associated domain-like"/>
    <property type="match status" value="1"/>
</dbReference>
<dbReference type="PROSITE" id="PS51387">
    <property type="entry name" value="FAD_PCMH"/>
    <property type="match status" value="1"/>
</dbReference>
<evidence type="ECO:0000313" key="6">
    <source>
        <dbReference type="EMBL" id="GGM41486.1"/>
    </source>
</evidence>
<dbReference type="InterPro" id="IPR017896">
    <property type="entry name" value="4Fe4S_Fe-S-bd"/>
</dbReference>
<dbReference type="InterPro" id="IPR016164">
    <property type="entry name" value="FAD-linked_Oxase-like_C"/>
</dbReference>
<evidence type="ECO:0000256" key="2">
    <source>
        <dbReference type="ARBA" id="ARBA00022630"/>
    </source>
</evidence>
<sequence length="948" mass="101519">MNDFARHLCSRLPTARIDLTTRAAYTSDASIYRAMPAAVFEPRDTTEVVTAVRIAAEHGVAVTCRGGGTSVAGNAVGTGLVLDFSRHMNRIIELDPDGATATVEPGVVLGALRQHAATHGLTVGPDPSTYSRCTVGGMVGNHACGPHSVAWGTTADITDRLELLLADGRVLSATRGGSGDANIDLRLRQLRDRYLAALRTELGRFTRQVSGYNLDALLPEKGFHVARSLVGSEGTCAVVLGARLRLTRVPPARVLLVLGFPDVYAAAECAPMLAKAGALTVEGLDAPLVEALRSRPGRAPGLELLPSGRAWLYCEVQGANDAAAVSDARRLARQAGVPGRVTTDPGQIAALWAIRRNGAGTATRMADGRAAWPGWEDSAVPPKRLASYLRDLHFLMDEHGCNGTITGHFGEGCLHVRIDWDLESKHGMASYRNFIAAAGELVVAHGGCASGEHGDGRARSELLARTYSPELLGAFAAFKNIWDPAGVLNPGIIVNPVPFDADIRPGPGRDRLELPLVQRLHADSDSLARAVQRCSGVGSCRDASGTMCPSYQATKDEVHSTRGRARVLSEMLRGETLPDGWRSKQVRDALDLCLACQACKSECSVNVDMATYKAEFLHHHYRFRLRPRAHYTLGWLPVLARIASVAPRMLNWLTSRPTPSRWLSVVAGLEPRRPLISLPPQTFRRWFARRTRSRASAPESGTVVLWPDTFSNFLDPAGAQAATQVLEALGYRVALPDGPVCCGLTWYSTGQLKVAREVLARSVRSLEGHLRAGRTIIGVEPSCTQALRETAAQLLPDSAAVRSLPNQVRTLAEVVAGHQGPWPFGRLNGSAVLQPHCHQEAGHGHRPETDVLARLGVAVDVVRTGCCGMAGNFGYEPGHWEVSRAAAERGLFPTLRAASPGTAVLANGFSCRTQIGQSGVRDIRRAEHLAQLLLRALPSGSSGAHNGS</sequence>
<dbReference type="PANTHER" id="PTHR11748">
    <property type="entry name" value="D-LACTATE DEHYDROGENASE"/>
    <property type="match status" value="1"/>
</dbReference>
<proteinExistence type="predicted"/>
<keyword evidence="4" id="KW-0560">Oxidoreductase</keyword>
<dbReference type="GO" id="GO:0008720">
    <property type="term" value="F:D-lactate dehydrogenase (NAD+) activity"/>
    <property type="evidence" value="ECO:0007669"/>
    <property type="project" value="TreeGrafter"/>
</dbReference>
<evidence type="ECO:0000313" key="7">
    <source>
        <dbReference type="Proteomes" id="UP000637578"/>
    </source>
</evidence>
<dbReference type="Gene3D" id="3.30.465.10">
    <property type="match status" value="1"/>
</dbReference>
<dbReference type="RefSeq" id="WP_189054488.1">
    <property type="nucleotide sequence ID" value="NZ_BMMK01000003.1"/>
</dbReference>
<evidence type="ECO:0000256" key="3">
    <source>
        <dbReference type="ARBA" id="ARBA00022827"/>
    </source>
</evidence>
<evidence type="ECO:0000256" key="4">
    <source>
        <dbReference type="ARBA" id="ARBA00023002"/>
    </source>
</evidence>
<evidence type="ECO:0000259" key="5">
    <source>
        <dbReference type="PROSITE" id="PS51387"/>
    </source>
</evidence>
<feature type="domain" description="FAD-binding PCMH-type" evidence="5">
    <location>
        <begin position="32"/>
        <end position="249"/>
    </location>
</feature>
<gene>
    <name evidence="6" type="ORF">GCM10012275_10630</name>
</gene>
<organism evidence="6 7">
    <name type="scientific">Longimycelium tulufanense</name>
    <dbReference type="NCBI Taxonomy" id="907463"/>
    <lineage>
        <taxon>Bacteria</taxon>
        <taxon>Bacillati</taxon>
        <taxon>Actinomycetota</taxon>
        <taxon>Actinomycetes</taxon>
        <taxon>Pseudonocardiales</taxon>
        <taxon>Pseudonocardiaceae</taxon>
        <taxon>Longimycelium</taxon>
    </lineage>
</organism>
<name>A0A8J3FV66_9PSEU</name>
<dbReference type="SUPFAM" id="SSF46548">
    <property type="entry name" value="alpha-helical ferredoxin"/>
    <property type="match status" value="1"/>
</dbReference>
<dbReference type="InterPro" id="IPR004113">
    <property type="entry name" value="FAD-bd_oxidored_4_C"/>
</dbReference>
<comment type="cofactor">
    <cofactor evidence="1">
        <name>FAD</name>
        <dbReference type="ChEBI" id="CHEBI:57692"/>
    </cofactor>
</comment>
<dbReference type="EMBL" id="BMMK01000003">
    <property type="protein sequence ID" value="GGM41486.1"/>
    <property type="molecule type" value="Genomic_DNA"/>
</dbReference>
<dbReference type="Pfam" id="PF01565">
    <property type="entry name" value="FAD_binding_4"/>
    <property type="match status" value="1"/>
</dbReference>
<dbReference type="Pfam" id="PF02913">
    <property type="entry name" value="FAD-oxidase_C"/>
    <property type="match status" value="1"/>
</dbReference>
<reference evidence="6" key="1">
    <citation type="journal article" date="2014" name="Int. J. Syst. Evol. Microbiol.">
        <title>Complete genome sequence of Corynebacterium casei LMG S-19264T (=DSM 44701T), isolated from a smear-ripened cheese.</title>
        <authorList>
            <consortium name="US DOE Joint Genome Institute (JGI-PGF)"/>
            <person name="Walter F."/>
            <person name="Albersmeier A."/>
            <person name="Kalinowski J."/>
            <person name="Ruckert C."/>
        </authorList>
    </citation>
    <scope>NUCLEOTIDE SEQUENCE</scope>
    <source>
        <strain evidence="6">CGMCC 4.5737</strain>
    </source>
</reference>
<dbReference type="InterPro" id="IPR036318">
    <property type="entry name" value="FAD-bd_PCMH-like_sf"/>
</dbReference>
<dbReference type="InterPro" id="IPR004017">
    <property type="entry name" value="Cys_rich_dom"/>
</dbReference>
<comment type="caution">
    <text evidence="6">The sequence shown here is derived from an EMBL/GenBank/DDBJ whole genome shotgun (WGS) entry which is preliminary data.</text>
</comment>